<feature type="transmembrane region" description="Helical" evidence="2">
    <location>
        <begin position="29"/>
        <end position="51"/>
    </location>
</feature>
<gene>
    <name evidence="3" type="ORF">G6N73_24005</name>
</gene>
<evidence type="ECO:0000313" key="4">
    <source>
        <dbReference type="Proteomes" id="UP001642900"/>
    </source>
</evidence>
<dbReference type="AlphaFoldDB" id="A0A6G4WJ70"/>
<sequence length="166" mass="18750">MTYVVWLSIGILVLFAGEAWLAIWSRRDTWGRAATVLLFIFALPAIATVAVESLGWHKPLKLVWDLAPGEHRVLATKLVQDEAIYLYLDDPARSEPRPIVLPWSNETASRIQKLQDDAGREARGQFMMRYEPSLDTHAPQFHPLPQPPALPPKPIPPPVQRFEQGV</sequence>
<feature type="region of interest" description="Disordered" evidence="1">
    <location>
        <begin position="135"/>
        <end position="166"/>
    </location>
</feature>
<dbReference type="RefSeq" id="WP_165032241.1">
    <property type="nucleotide sequence ID" value="NZ_JAAKZF010000045.1"/>
</dbReference>
<protein>
    <submittedName>
        <fullName evidence="3">Uncharacterized protein</fullName>
    </submittedName>
</protein>
<dbReference type="Proteomes" id="UP001642900">
    <property type="component" value="Unassembled WGS sequence"/>
</dbReference>
<comment type="caution">
    <text evidence="3">The sequence shown here is derived from an EMBL/GenBank/DDBJ whole genome shotgun (WGS) entry which is preliminary data.</text>
</comment>
<keyword evidence="2" id="KW-1133">Transmembrane helix</keyword>
<accession>A0A6G4WJ70</accession>
<organism evidence="3 4">
    <name type="scientific">Allomesorhizobium camelthorni</name>
    <dbReference type="NCBI Taxonomy" id="475069"/>
    <lineage>
        <taxon>Bacteria</taxon>
        <taxon>Pseudomonadati</taxon>
        <taxon>Pseudomonadota</taxon>
        <taxon>Alphaproteobacteria</taxon>
        <taxon>Hyphomicrobiales</taxon>
        <taxon>Phyllobacteriaceae</taxon>
        <taxon>Allomesorhizobium</taxon>
    </lineage>
</organism>
<keyword evidence="2" id="KW-0812">Transmembrane</keyword>
<keyword evidence="4" id="KW-1185">Reference proteome</keyword>
<evidence type="ECO:0000313" key="3">
    <source>
        <dbReference type="EMBL" id="NGO54170.1"/>
    </source>
</evidence>
<reference evidence="3 4" key="1">
    <citation type="submission" date="2020-02" db="EMBL/GenBank/DDBJ databases">
        <title>Genome sequence of strain CCNWXJ40-4.</title>
        <authorList>
            <person name="Gao J."/>
            <person name="Sun J."/>
        </authorList>
    </citation>
    <scope>NUCLEOTIDE SEQUENCE [LARGE SCALE GENOMIC DNA]</scope>
    <source>
        <strain evidence="3 4">CCNWXJ 40-4</strain>
    </source>
</reference>
<name>A0A6G4WJ70_9HYPH</name>
<dbReference type="EMBL" id="JAAKZF010000045">
    <property type="protein sequence ID" value="NGO54170.1"/>
    <property type="molecule type" value="Genomic_DNA"/>
</dbReference>
<keyword evidence="2" id="KW-0472">Membrane</keyword>
<proteinExistence type="predicted"/>
<feature type="compositionally biased region" description="Pro residues" evidence="1">
    <location>
        <begin position="142"/>
        <end position="159"/>
    </location>
</feature>
<evidence type="ECO:0000256" key="2">
    <source>
        <dbReference type="SAM" id="Phobius"/>
    </source>
</evidence>
<evidence type="ECO:0000256" key="1">
    <source>
        <dbReference type="SAM" id="MobiDB-lite"/>
    </source>
</evidence>